<evidence type="ECO:0000256" key="4">
    <source>
        <dbReference type="ARBA" id="ARBA00022989"/>
    </source>
</evidence>
<dbReference type="PANTHER" id="PTHR30250">
    <property type="entry name" value="PST FAMILY PREDICTED COLANIC ACID TRANSPORTER"/>
    <property type="match status" value="1"/>
</dbReference>
<dbReference type="InterPro" id="IPR044550">
    <property type="entry name" value="WzxE"/>
</dbReference>
<keyword evidence="2" id="KW-1003">Cell membrane</keyword>
<proteinExistence type="predicted"/>
<accession>F0RPY4</accession>
<feature type="transmembrane region" description="Helical" evidence="6">
    <location>
        <begin position="217"/>
        <end position="238"/>
    </location>
</feature>
<feature type="transmembrane region" description="Helical" evidence="6">
    <location>
        <begin position="289"/>
        <end position="307"/>
    </location>
</feature>
<feature type="transmembrane region" description="Helical" evidence="6">
    <location>
        <begin position="178"/>
        <end position="197"/>
    </location>
</feature>
<feature type="transmembrane region" description="Helical" evidence="6">
    <location>
        <begin position="39"/>
        <end position="60"/>
    </location>
</feature>
<evidence type="ECO:0000256" key="5">
    <source>
        <dbReference type="ARBA" id="ARBA00023136"/>
    </source>
</evidence>
<dbReference type="Pfam" id="PF01943">
    <property type="entry name" value="Polysacc_synt"/>
    <property type="match status" value="1"/>
</dbReference>
<sequence>MLNLLRHPFVALISANFFKIAGVLLINKVAATVLSPDDFGVFGQFVAVSAIVNMLSSAGLNNAVIRDVSAADEQEREQTGLEYFWTALLFSVLAGAVFLGLYPFFGHSWLGTERLTLPVMLLALSIPAFSFYTFALSYLSGSGQQRRNATLQVYGVLAGVAAFGACVTFLPGLVGLSLGYLLFLLGPAAVMFVARPLPLRWQRLTWDSLRRKLGDSAAMFSAILFLPAVLVLARSRLAAGAGWDTVAMWQVLSRLSDVYMQIFAIYFTHFFMQRLHAVDDERPLLKQAALLNLGAMAGVGLLFYLFYDLAVQLLFTVDYLWGREFVPWQVGVDSLKVLTMVLMYTFIAHRRFKSYIAMELGQAALLLLLITQTPLGNSLEGLYQALFLSAALGLAIAAGLHFKGRTQ</sequence>
<evidence type="ECO:0000256" key="3">
    <source>
        <dbReference type="ARBA" id="ARBA00022692"/>
    </source>
</evidence>
<feature type="transmembrane region" description="Helical" evidence="6">
    <location>
        <begin position="117"/>
        <end position="139"/>
    </location>
</feature>
<keyword evidence="7" id="KW-0614">Plasmid</keyword>
<evidence type="ECO:0000313" key="8">
    <source>
        <dbReference type="Proteomes" id="UP000007718"/>
    </source>
</evidence>
<feature type="transmembrane region" description="Helical" evidence="6">
    <location>
        <begin position="327"/>
        <end position="348"/>
    </location>
</feature>
<feature type="transmembrane region" description="Helical" evidence="6">
    <location>
        <begin position="355"/>
        <end position="375"/>
    </location>
</feature>
<feature type="transmembrane region" description="Helical" evidence="6">
    <location>
        <begin position="151"/>
        <end position="172"/>
    </location>
</feature>
<reference evidence="7 8" key="1">
    <citation type="submission" date="2011-02" db="EMBL/GenBank/DDBJ databases">
        <title>The complete sequence of plasmid1 of Deinococcus proteolyticus DSM 20540.</title>
        <authorList>
            <consortium name="US DOE Joint Genome Institute (JGI-PGF)"/>
            <person name="Lucas S."/>
            <person name="Copeland A."/>
            <person name="Lapidus A."/>
            <person name="Bruce D."/>
            <person name="Goodwin L."/>
            <person name="Pitluck S."/>
            <person name="Kyrpides N."/>
            <person name="Mavromatis K."/>
            <person name="Pagani I."/>
            <person name="Ivanova N."/>
            <person name="Ovchinnikova G."/>
            <person name="Zeytun A."/>
            <person name="Detter J.C."/>
            <person name="Han C."/>
            <person name="Land M."/>
            <person name="Hauser L."/>
            <person name="Markowitz V."/>
            <person name="Cheng J.-F."/>
            <person name="Hugenholtz P."/>
            <person name="Woyke T."/>
            <person name="Wu D."/>
            <person name="Pukall R."/>
            <person name="Steenblock K."/>
            <person name="Brambilla E."/>
            <person name="Klenk H.-P."/>
            <person name="Eisen J.A."/>
        </authorList>
    </citation>
    <scope>NUCLEOTIDE SEQUENCE [LARGE SCALE GENOMIC DNA]</scope>
    <source>
        <strain evidence="8">ATCC 35074 / DSM 20540 / JCM 6276 / NBRC 101906 / NCIMB 13154 / VKM Ac-1939 / CCM 2703 / MRP</strain>
        <plasmid evidence="8">Plasmid pDEIPR01</plasmid>
    </source>
</reference>
<dbReference type="RefSeq" id="WP_013622918.1">
    <property type="nucleotide sequence ID" value="NC_015169.1"/>
</dbReference>
<dbReference type="Proteomes" id="UP000007718">
    <property type="component" value="Plasmid pDEIPR01"/>
</dbReference>
<protein>
    <submittedName>
        <fullName evidence="7">Polysaccharide biosynthesis protein</fullName>
    </submittedName>
</protein>
<feature type="transmembrane region" description="Helical" evidence="6">
    <location>
        <begin position="258"/>
        <end position="277"/>
    </location>
</feature>
<evidence type="ECO:0000256" key="1">
    <source>
        <dbReference type="ARBA" id="ARBA00004651"/>
    </source>
</evidence>
<feature type="transmembrane region" description="Helical" evidence="6">
    <location>
        <begin position="81"/>
        <end position="105"/>
    </location>
</feature>
<keyword evidence="4 6" id="KW-1133">Transmembrane helix</keyword>
<keyword evidence="8" id="KW-1185">Reference proteome</keyword>
<dbReference type="OrthoDB" id="9769862at2"/>
<organism evidence="7 8">
    <name type="scientific">Deinococcus proteolyticus (strain ATCC 35074 / DSM 20540 / JCM 6276 / NBRC 101906 / NCIMB 13154 / VKM Ac-1939 / CCM 2703 / MRP)</name>
    <dbReference type="NCBI Taxonomy" id="693977"/>
    <lineage>
        <taxon>Bacteria</taxon>
        <taxon>Thermotogati</taxon>
        <taxon>Deinococcota</taxon>
        <taxon>Deinococci</taxon>
        <taxon>Deinococcales</taxon>
        <taxon>Deinococcaceae</taxon>
        <taxon>Deinococcus</taxon>
    </lineage>
</organism>
<keyword evidence="3 6" id="KW-0812">Transmembrane</keyword>
<dbReference type="HOGENOM" id="CLU_675647_0_0_0"/>
<dbReference type="GO" id="GO:0009246">
    <property type="term" value="P:enterobacterial common antigen biosynthetic process"/>
    <property type="evidence" value="ECO:0007669"/>
    <property type="project" value="InterPro"/>
</dbReference>
<keyword evidence="5 6" id="KW-0472">Membrane</keyword>
<evidence type="ECO:0000256" key="6">
    <source>
        <dbReference type="SAM" id="Phobius"/>
    </source>
</evidence>
<dbReference type="InterPro" id="IPR002797">
    <property type="entry name" value="Polysacc_synth"/>
</dbReference>
<dbReference type="InterPro" id="IPR050833">
    <property type="entry name" value="Poly_Biosynth_Transport"/>
</dbReference>
<dbReference type="PANTHER" id="PTHR30250:SF30">
    <property type="entry name" value="LIPID III FLIPPASE"/>
    <property type="match status" value="1"/>
</dbReference>
<dbReference type="AlphaFoldDB" id="F0RPY4"/>
<dbReference type="EMBL" id="CP002537">
    <property type="protein sequence ID" value="ADY27186.1"/>
    <property type="molecule type" value="Genomic_DNA"/>
</dbReference>
<feature type="transmembrane region" description="Helical" evidence="6">
    <location>
        <begin position="381"/>
        <end position="402"/>
    </location>
</feature>
<comment type="subcellular location">
    <subcellularLocation>
        <location evidence="1">Cell membrane</location>
        <topology evidence="1">Multi-pass membrane protein</topology>
    </subcellularLocation>
</comment>
<geneLocation type="plasmid" evidence="7 8">
    <name>pDEIPR01</name>
</geneLocation>
<evidence type="ECO:0000313" key="7">
    <source>
        <dbReference type="EMBL" id="ADY27186.1"/>
    </source>
</evidence>
<name>F0RPY4_DEIPM</name>
<feature type="transmembrane region" description="Helical" evidence="6">
    <location>
        <begin position="9"/>
        <end position="27"/>
    </location>
</feature>
<evidence type="ECO:0000256" key="2">
    <source>
        <dbReference type="ARBA" id="ARBA00022475"/>
    </source>
</evidence>
<dbReference type="KEGG" id="dpt:Deipr_2055"/>
<dbReference type="GO" id="GO:0005886">
    <property type="term" value="C:plasma membrane"/>
    <property type="evidence" value="ECO:0007669"/>
    <property type="project" value="UniProtKB-SubCell"/>
</dbReference>
<dbReference type="CDD" id="cd13125">
    <property type="entry name" value="MATE_like_10"/>
    <property type="match status" value="1"/>
</dbReference>
<gene>
    <name evidence="7" type="ordered locus">Deipr_2055</name>
</gene>